<evidence type="ECO:0000256" key="1">
    <source>
        <dbReference type="ARBA" id="ARBA00022723"/>
    </source>
</evidence>
<gene>
    <name evidence="3" type="ORF">C7440_2456</name>
</gene>
<keyword evidence="4" id="KW-1185">Reference proteome</keyword>
<dbReference type="GO" id="GO:0018800">
    <property type="term" value="F:5-oxopent-3-ene-1,2,5-tricarboxylate decarboxylase activity"/>
    <property type="evidence" value="ECO:0007669"/>
    <property type="project" value="InterPro"/>
</dbReference>
<sequence>MHAPTNPAPQAGTVYGVVLNDRGSVERMGAALLEAPYKAQPKAPILYIKPANTFATDGAQVILPGGAEKVEIGATVGVVMGRPASRVASKDASAFIAGYIVAADLSLPHTSYYRPAIREKCFDGSCILGAPVAASRVSDPAGLSIRTTINGIDADQFDLASLVRGVPELLRDVSEFMTLSAGDILLVGVKWQAPTAAPGDHVSVISDVLGTIQFSIDQTRHQEAA</sequence>
<feature type="domain" description="Fumarylacetoacetase-like C-terminal" evidence="2">
    <location>
        <begin position="13"/>
        <end position="214"/>
    </location>
</feature>
<keyword evidence="1" id="KW-0479">Metal-binding</keyword>
<dbReference type="RefSeq" id="WP_116518744.1">
    <property type="nucleotide sequence ID" value="NZ_JACCEX010000003.1"/>
</dbReference>
<dbReference type="GO" id="GO:0046872">
    <property type="term" value="F:metal ion binding"/>
    <property type="evidence" value="ECO:0007669"/>
    <property type="project" value="UniProtKB-KW"/>
</dbReference>
<comment type="caution">
    <text evidence="3">The sequence shown here is derived from an EMBL/GenBank/DDBJ whole genome shotgun (WGS) entry which is preliminary data.</text>
</comment>
<dbReference type="Gene3D" id="3.90.850.10">
    <property type="entry name" value="Fumarylacetoacetase-like, C-terminal domain"/>
    <property type="match status" value="1"/>
</dbReference>
<dbReference type="PANTHER" id="PTHR11820:SF114">
    <property type="entry name" value="4-HYDROXYPHENYLACETATE CATABOLISM PROTEIN"/>
    <property type="match status" value="1"/>
</dbReference>
<organism evidence="3 4">
    <name type="scientific">Pusillimonas noertemannii</name>
    <dbReference type="NCBI Taxonomy" id="305977"/>
    <lineage>
        <taxon>Bacteria</taxon>
        <taxon>Pseudomonadati</taxon>
        <taxon>Pseudomonadota</taxon>
        <taxon>Betaproteobacteria</taxon>
        <taxon>Burkholderiales</taxon>
        <taxon>Alcaligenaceae</taxon>
        <taxon>Pusillimonas</taxon>
    </lineage>
</organism>
<proteinExistence type="predicted"/>
<dbReference type="OrthoDB" id="9805307at2"/>
<evidence type="ECO:0000313" key="3">
    <source>
        <dbReference type="EMBL" id="PVY61725.1"/>
    </source>
</evidence>
<dbReference type="GO" id="GO:0008704">
    <property type="term" value="F:5-carboxymethyl-2-hydroxymuconate delta-isomerase activity"/>
    <property type="evidence" value="ECO:0007669"/>
    <property type="project" value="InterPro"/>
</dbReference>
<dbReference type="Proteomes" id="UP000246145">
    <property type="component" value="Unassembled WGS sequence"/>
</dbReference>
<accession>A0A2U1CL54</accession>
<reference evidence="3 4" key="1">
    <citation type="submission" date="2018-04" db="EMBL/GenBank/DDBJ databases">
        <title>Genomic Encyclopedia of Type Strains, Phase IV (KMG-IV): sequencing the most valuable type-strain genomes for metagenomic binning, comparative biology and taxonomic classification.</title>
        <authorList>
            <person name="Goeker M."/>
        </authorList>
    </citation>
    <scope>NUCLEOTIDE SEQUENCE [LARGE SCALE GENOMIC DNA]</scope>
    <source>
        <strain evidence="3 4">DSM 10065</strain>
    </source>
</reference>
<dbReference type="Pfam" id="PF01557">
    <property type="entry name" value="FAA_hydrolase"/>
    <property type="match status" value="1"/>
</dbReference>
<evidence type="ECO:0000313" key="4">
    <source>
        <dbReference type="Proteomes" id="UP000246145"/>
    </source>
</evidence>
<evidence type="ECO:0000259" key="2">
    <source>
        <dbReference type="Pfam" id="PF01557"/>
    </source>
</evidence>
<dbReference type="InterPro" id="IPR011234">
    <property type="entry name" value="Fumarylacetoacetase-like_C"/>
</dbReference>
<dbReference type="InterPro" id="IPR036663">
    <property type="entry name" value="Fumarylacetoacetase_C_sf"/>
</dbReference>
<protein>
    <submittedName>
        <fullName evidence="3">5-carboxy-2-oxohept-3-enedioate decarboxylase HpaG1 subunit</fullName>
    </submittedName>
</protein>
<dbReference type="PANTHER" id="PTHR11820">
    <property type="entry name" value="ACYLPYRUVASE"/>
    <property type="match status" value="1"/>
</dbReference>
<name>A0A2U1CL54_9BURK</name>
<dbReference type="SUPFAM" id="SSF56529">
    <property type="entry name" value="FAH"/>
    <property type="match status" value="1"/>
</dbReference>
<dbReference type="STRING" id="1231391.GCA_000308195_00501"/>
<dbReference type="InterPro" id="IPR012686">
    <property type="entry name" value="HPA_isomer/decarb_N"/>
</dbReference>
<dbReference type="AlphaFoldDB" id="A0A2U1CL54"/>
<dbReference type="EMBL" id="QEKO01000003">
    <property type="protein sequence ID" value="PVY61725.1"/>
    <property type="molecule type" value="Genomic_DNA"/>
</dbReference>
<dbReference type="NCBIfam" id="TIGR02305">
    <property type="entry name" value="HpaG-N-term"/>
    <property type="match status" value="1"/>
</dbReference>